<reference evidence="16" key="1">
    <citation type="submission" date="2014-05" db="EMBL/GenBank/DDBJ databases">
        <title>The transcriptome of the halophilic microalga Tetraselmis sp. GSL018 isolated from the Great Salt Lake, Utah.</title>
        <authorList>
            <person name="Jinkerson R.E."/>
            <person name="D'Adamo S."/>
            <person name="Posewitz M.C."/>
        </authorList>
    </citation>
    <scope>NUCLEOTIDE SEQUENCE</scope>
    <source>
        <strain evidence="16">GSL018</strain>
    </source>
</reference>
<keyword evidence="7 12" id="KW-0862">Zinc</keyword>
<evidence type="ECO:0000256" key="2">
    <source>
        <dbReference type="ARBA" id="ARBA00007781"/>
    </source>
</evidence>
<evidence type="ECO:0000259" key="15">
    <source>
        <dbReference type="PROSITE" id="PS50103"/>
    </source>
</evidence>
<dbReference type="InterPro" id="IPR000571">
    <property type="entry name" value="Znf_CCCH"/>
</dbReference>
<dbReference type="PROSITE" id="PS50102">
    <property type="entry name" value="RRM"/>
    <property type="match status" value="1"/>
</dbReference>
<feature type="zinc finger region" description="C3H1-type" evidence="12">
    <location>
        <begin position="151"/>
        <end position="178"/>
    </location>
</feature>
<evidence type="ECO:0000256" key="4">
    <source>
        <dbReference type="ARBA" id="ARBA00022723"/>
    </source>
</evidence>
<evidence type="ECO:0000259" key="14">
    <source>
        <dbReference type="PROSITE" id="PS50102"/>
    </source>
</evidence>
<keyword evidence="3" id="KW-0507">mRNA processing</keyword>
<gene>
    <name evidence="16" type="primary">SLT11</name>
    <name evidence="16" type="ORF">TSPGSL018_13810</name>
</gene>
<keyword evidence="6 12" id="KW-0863">Zinc-finger</keyword>
<dbReference type="SMART" id="SM00360">
    <property type="entry name" value="RRM"/>
    <property type="match status" value="1"/>
</dbReference>
<dbReference type="FunFam" id="4.10.1000.10:FF:000006">
    <property type="entry name" value="Putative pre-mrna-splicing factor rbm22"/>
    <property type="match status" value="1"/>
</dbReference>
<evidence type="ECO:0000256" key="12">
    <source>
        <dbReference type="PROSITE-ProRule" id="PRU00723"/>
    </source>
</evidence>
<keyword evidence="9" id="KW-0508">mRNA splicing</keyword>
<evidence type="ECO:0000256" key="5">
    <source>
        <dbReference type="ARBA" id="ARBA00022728"/>
    </source>
</evidence>
<dbReference type="GO" id="GO:0006397">
    <property type="term" value="P:mRNA processing"/>
    <property type="evidence" value="ECO:0007669"/>
    <property type="project" value="UniProtKB-KW"/>
</dbReference>
<evidence type="ECO:0000256" key="7">
    <source>
        <dbReference type="ARBA" id="ARBA00022833"/>
    </source>
</evidence>
<feature type="region of interest" description="Disordered" evidence="13">
    <location>
        <begin position="291"/>
        <end position="320"/>
    </location>
</feature>
<feature type="compositionally biased region" description="Pro residues" evidence="13">
    <location>
        <begin position="295"/>
        <end position="306"/>
    </location>
</feature>
<name>A0A061R319_9CHLO</name>
<dbReference type="InterPro" id="IPR035979">
    <property type="entry name" value="RBD_domain_sf"/>
</dbReference>
<evidence type="ECO:0000256" key="10">
    <source>
        <dbReference type="ARBA" id="ARBA00023242"/>
    </source>
</evidence>
<evidence type="ECO:0000256" key="13">
    <source>
        <dbReference type="SAM" id="MobiDB-lite"/>
    </source>
</evidence>
<dbReference type="GO" id="GO:0071007">
    <property type="term" value="C:U2-type catalytic step 2 spliceosome"/>
    <property type="evidence" value="ECO:0007669"/>
    <property type="project" value="TreeGrafter"/>
</dbReference>
<feature type="region of interest" description="Disordered" evidence="13">
    <location>
        <begin position="342"/>
        <end position="431"/>
    </location>
</feature>
<dbReference type="InterPro" id="IPR012677">
    <property type="entry name" value="Nucleotide-bd_a/b_plait_sf"/>
</dbReference>
<sequence>MAHRLLRDPDNDGWERSDFPIVCETCLGPNPYVRMQRIEFGGECHISGRPYTVFRWRPGNDARYKKTIICQEVAKQKNVCQVCLLDLEYNLPVQVRDHALNVEDENDQVSEVNKEFALKQAEETGERPDYSTKRPNDLLLKLQRTTPYYKRNRAQICSFFVRGECKRGAECPYRHEMPEGGELAEQNIKDRYYGVNDPVANKMLRRAGDMPTLTPPEDKSIMTLYVGGLNNSITEKDLEDVFYAHGEIKSIKKIESRSCAFVTYTSRLSAEAAAESLANRLIIKGTRLKLMWGKPQPPPQPRPDPMQPSTSGAPAPPIAMVPPQMQMQMGAARPFMPAPNFFNLPTPESGGAPMYPSMDPTAMGTRVPALGEPPKDPYEGSEDEPSKRQRMDALPAGGMGPMSGHGMHPPPPMMMSRPPMPPPPMPPPAHQ</sequence>
<evidence type="ECO:0000256" key="8">
    <source>
        <dbReference type="ARBA" id="ARBA00022884"/>
    </source>
</evidence>
<keyword evidence="5" id="KW-0747">Spliceosome</keyword>
<evidence type="ECO:0000256" key="9">
    <source>
        <dbReference type="ARBA" id="ARBA00023187"/>
    </source>
</evidence>
<feature type="compositionally biased region" description="Pro residues" evidence="13">
    <location>
        <begin position="408"/>
        <end position="431"/>
    </location>
</feature>
<comment type="similarity">
    <text evidence="2">Belongs to the SLT11 family.</text>
</comment>
<protein>
    <submittedName>
        <fullName evidence="16">Pre-mRNA-splicing factor RBM22/SLT11</fullName>
    </submittedName>
</protein>
<dbReference type="GO" id="GO:0071006">
    <property type="term" value="C:U2-type catalytic step 1 spliceosome"/>
    <property type="evidence" value="ECO:0007669"/>
    <property type="project" value="TreeGrafter"/>
</dbReference>
<dbReference type="InterPro" id="IPR048995">
    <property type="entry name" value="STL11/RBM22-like_N"/>
</dbReference>
<feature type="compositionally biased region" description="Basic and acidic residues" evidence="13">
    <location>
        <begin position="373"/>
        <end position="391"/>
    </location>
</feature>
<evidence type="ECO:0000256" key="11">
    <source>
        <dbReference type="PROSITE-ProRule" id="PRU00176"/>
    </source>
</evidence>
<evidence type="ECO:0000313" key="16">
    <source>
        <dbReference type="EMBL" id="JAC66383.1"/>
    </source>
</evidence>
<dbReference type="SUPFAM" id="SSF90229">
    <property type="entry name" value="CCCH zinc finger"/>
    <property type="match status" value="1"/>
</dbReference>
<evidence type="ECO:0000256" key="6">
    <source>
        <dbReference type="ARBA" id="ARBA00022771"/>
    </source>
</evidence>
<dbReference type="Gene3D" id="3.30.70.330">
    <property type="match status" value="1"/>
</dbReference>
<dbReference type="PANTHER" id="PTHR14089">
    <property type="entry name" value="PRE-MRNA-SPLICING FACTOR RBM22"/>
    <property type="match status" value="1"/>
</dbReference>
<dbReference type="GO" id="GO:0008270">
    <property type="term" value="F:zinc ion binding"/>
    <property type="evidence" value="ECO:0007669"/>
    <property type="project" value="UniProtKB-KW"/>
</dbReference>
<dbReference type="Pfam" id="PF21369">
    <property type="entry name" value="STL11_N"/>
    <property type="match status" value="1"/>
</dbReference>
<dbReference type="GO" id="GO:0008380">
    <property type="term" value="P:RNA splicing"/>
    <property type="evidence" value="ECO:0007669"/>
    <property type="project" value="UniProtKB-KW"/>
</dbReference>
<feature type="domain" description="RRM" evidence="14">
    <location>
        <begin position="222"/>
        <end position="295"/>
    </location>
</feature>
<dbReference type="FunFam" id="3.30.70.330:FF:000476">
    <property type="entry name" value="Zinc finger CCCH domain-containing protein 4"/>
    <property type="match status" value="1"/>
</dbReference>
<keyword evidence="8 11" id="KW-0694">RNA-binding</keyword>
<dbReference type="GO" id="GO:0000974">
    <property type="term" value="C:Prp19 complex"/>
    <property type="evidence" value="ECO:0007669"/>
    <property type="project" value="TreeGrafter"/>
</dbReference>
<comment type="subcellular location">
    <subcellularLocation>
        <location evidence="1">Nucleus</location>
    </subcellularLocation>
</comment>
<dbReference type="Pfam" id="PF00076">
    <property type="entry name" value="RRM_1"/>
    <property type="match status" value="1"/>
</dbReference>
<dbReference type="PANTHER" id="PTHR14089:SF6">
    <property type="entry name" value="PRE-MRNA-SPLICING FACTOR RBM22"/>
    <property type="match status" value="1"/>
</dbReference>
<dbReference type="InterPro" id="IPR039171">
    <property type="entry name" value="Cwc2/Slt11"/>
</dbReference>
<keyword evidence="4 12" id="KW-0479">Metal-binding</keyword>
<dbReference type="SMART" id="SM00356">
    <property type="entry name" value="ZnF_C3H1"/>
    <property type="match status" value="1"/>
</dbReference>
<feature type="domain" description="C3H1-type" evidence="15">
    <location>
        <begin position="151"/>
        <end position="178"/>
    </location>
</feature>
<keyword evidence="10" id="KW-0539">Nucleus</keyword>
<organism evidence="16">
    <name type="scientific">Tetraselmis sp. GSL018</name>
    <dbReference type="NCBI Taxonomy" id="582737"/>
    <lineage>
        <taxon>Eukaryota</taxon>
        <taxon>Viridiplantae</taxon>
        <taxon>Chlorophyta</taxon>
        <taxon>core chlorophytes</taxon>
        <taxon>Chlorodendrophyceae</taxon>
        <taxon>Chlorodendrales</taxon>
        <taxon>Chlorodendraceae</taxon>
        <taxon>Tetraselmis</taxon>
    </lineage>
</organism>
<accession>A0A061R319</accession>
<dbReference type="GO" id="GO:0017070">
    <property type="term" value="F:U6 snRNA binding"/>
    <property type="evidence" value="ECO:0007669"/>
    <property type="project" value="TreeGrafter"/>
</dbReference>
<evidence type="ECO:0000256" key="1">
    <source>
        <dbReference type="ARBA" id="ARBA00004123"/>
    </source>
</evidence>
<dbReference type="AlphaFoldDB" id="A0A061R319"/>
<dbReference type="SUPFAM" id="SSF54928">
    <property type="entry name" value="RNA-binding domain, RBD"/>
    <property type="match status" value="1"/>
</dbReference>
<dbReference type="Gene3D" id="4.10.1000.10">
    <property type="entry name" value="Zinc finger, CCCH-type"/>
    <property type="match status" value="1"/>
</dbReference>
<dbReference type="InterPro" id="IPR000504">
    <property type="entry name" value="RRM_dom"/>
</dbReference>
<dbReference type="EMBL" id="GBEZ01020273">
    <property type="protein sequence ID" value="JAC66383.1"/>
    <property type="molecule type" value="Transcribed_RNA"/>
</dbReference>
<dbReference type="GO" id="GO:0036002">
    <property type="term" value="F:pre-mRNA binding"/>
    <property type="evidence" value="ECO:0007669"/>
    <property type="project" value="TreeGrafter"/>
</dbReference>
<dbReference type="PROSITE" id="PS50103">
    <property type="entry name" value="ZF_C3H1"/>
    <property type="match status" value="1"/>
</dbReference>
<proteinExistence type="inferred from homology"/>
<dbReference type="InterPro" id="IPR036855">
    <property type="entry name" value="Znf_CCCH_sf"/>
</dbReference>
<evidence type="ECO:0000256" key="3">
    <source>
        <dbReference type="ARBA" id="ARBA00022664"/>
    </source>
</evidence>